<accession>A0A0K9PZ67</accession>
<keyword evidence="1" id="KW-0175">Coiled coil</keyword>
<comment type="caution">
    <text evidence="3">The sequence shown here is derived from an EMBL/GenBank/DDBJ whole genome shotgun (WGS) entry which is preliminary data.</text>
</comment>
<keyword evidence="2" id="KW-0732">Signal</keyword>
<name>A0A0K9PZ67_ZOSMR</name>
<dbReference type="PANTHER" id="PTHR34564">
    <property type="entry name" value="PEPTIDYL-PROLYL CIS-TRANS ISOMERASE G"/>
    <property type="match status" value="1"/>
</dbReference>
<feature type="chain" id="PRO_5005528018" evidence="2">
    <location>
        <begin position="21"/>
        <end position="105"/>
    </location>
</feature>
<dbReference type="PANTHER" id="PTHR34564:SF3">
    <property type="entry name" value="PEPTIDYL-PROLYL CIS-TRANS ISOMERASE G"/>
    <property type="match status" value="1"/>
</dbReference>
<gene>
    <name evidence="3" type="ORF">ZOSMA_146G00120</name>
</gene>
<dbReference type="OMA" id="QITECKN"/>
<dbReference type="AlphaFoldDB" id="A0A0K9PZ67"/>
<proteinExistence type="predicted"/>
<dbReference type="EMBL" id="LFYR01000569">
    <property type="protein sequence ID" value="KMZ73537.1"/>
    <property type="molecule type" value="Genomic_DNA"/>
</dbReference>
<evidence type="ECO:0000256" key="2">
    <source>
        <dbReference type="SAM" id="SignalP"/>
    </source>
</evidence>
<feature type="coiled-coil region" evidence="1">
    <location>
        <begin position="56"/>
        <end position="83"/>
    </location>
</feature>
<evidence type="ECO:0000256" key="1">
    <source>
        <dbReference type="SAM" id="Coils"/>
    </source>
</evidence>
<evidence type="ECO:0000313" key="3">
    <source>
        <dbReference type="EMBL" id="KMZ73537.1"/>
    </source>
</evidence>
<feature type="signal peptide" evidence="2">
    <location>
        <begin position="1"/>
        <end position="20"/>
    </location>
</feature>
<organism evidence="3 4">
    <name type="scientific">Zostera marina</name>
    <name type="common">Eelgrass</name>
    <dbReference type="NCBI Taxonomy" id="29655"/>
    <lineage>
        <taxon>Eukaryota</taxon>
        <taxon>Viridiplantae</taxon>
        <taxon>Streptophyta</taxon>
        <taxon>Embryophyta</taxon>
        <taxon>Tracheophyta</taxon>
        <taxon>Spermatophyta</taxon>
        <taxon>Magnoliopsida</taxon>
        <taxon>Liliopsida</taxon>
        <taxon>Zosteraceae</taxon>
        <taxon>Zostera</taxon>
    </lineage>
</organism>
<keyword evidence="4" id="KW-1185">Reference proteome</keyword>
<evidence type="ECO:0000313" key="4">
    <source>
        <dbReference type="Proteomes" id="UP000036987"/>
    </source>
</evidence>
<sequence>MNSRPMVLVFLLLILIITSQFEWKQRLVGELDVGLDVSPKEQNLAEKEHVVKEKIILIQENEIQQLNENLRSLRLQLEQCQKAGFLNETLSVIPDGNEKQDIPAD</sequence>
<dbReference type="Proteomes" id="UP000036987">
    <property type="component" value="Unassembled WGS sequence"/>
</dbReference>
<reference evidence="4" key="1">
    <citation type="journal article" date="2016" name="Nature">
        <title>The genome of the seagrass Zostera marina reveals angiosperm adaptation to the sea.</title>
        <authorList>
            <person name="Olsen J.L."/>
            <person name="Rouze P."/>
            <person name="Verhelst B."/>
            <person name="Lin Y.-C."/>
            <person name="Bayer T."/>
            <person name="Collen J."/>
            <person name="Dattolo E."/>
            <person name="De Paoli E."/>
            <person name="Dittami S."/>
            <person name="Maumus F."/>
            <person name="Michel G."/>
            <person name="Kersting A."/>
            <person name="Lauritano C."/>
            <person name="Lohaus R."/>
            <person name="Toepel M."/>
            <person name="Tonon T."/>
            <person name="Vanneste K."/>
            <person name="Amirebrahimi M."/>
            <person name="Brakel J."/>
            <person name="Bostroem C."/>
            <person name="Chovatia M."/>
            <person name="Grimwood J."/>
            <person name="Jenkins J.W."/>
            <person name="Jueterbock A."/>
            <person name="Mraz A."/>
            <person name="Stam W.T."/>
            <person name="Tice H."/>
            <person name="Bornberg-Bauer E."/>
            <person name="Green P.J."/>
            <person name="Pearson G.A."/>
            <person name="Procaccini G."/>
            <person name="Duarte C.M."/>
            <person name="Schmutz J."/>
            <person name="Reusch T.B.H."/>
            <person name="Van de Peer Y."/>
        </authorList>
    </citation>
    <scope>NUCLEOTIDE SEQUENCE [LARGE SCALE GENOMIC DNA]</scope>
    <source>
        <strain evidence="4">cv. Finnish</strain>
    </source>
</reference>
<protein>
    <submittedName>
        <fullName evidence="3">Uncharacterized protein</fullName>
    </submittedName>
</protein>
<dbReference type="OrthoDB" id="1930404at2759"/>